<evidence type="ECO:0000313" key="3">
    <source>
        <dbReference type="Proteomes" id="UP000199548"/>
    </source>
</evidence>
<dbReference type="OrthoDB" id="9131039at2"/>
<name>A0A1I3UCS7_9BURK</name>
<gene>
    <name evidence="2" type="ORF">SAMN05192543_11163</name>
</gene>
<proteinExistence type="predicted"/>
<dbReference type="EMBL" id="FOQU01000011">
    <property type="protein sequence ID" value="SFJ79676.1"/>
    <property type="molecule type" value="Genomic_DNA"/>
</dbReference>
<evidence type="ECO:0008006" key="4">
    <source>
        <dbReference type="Google" id="ProtNLM"/>
    </source>
</evidence>
<organism evidence="2 3">
    <name type="scientific">Paraburkholderia megapolitana</name>
    <dbReference type="NCBI Taxonomy" id="420953"/>
    <lineage>
        <taxon>Bacteria</taxon>
        <taxon>Pseudomonadati</taxon>
        <taxon>Pseudomonadota</taxon>
        <taxon>Betaproteobacteria</taxon>
        <taxon>Burkholderiales</taxon>
        <taxon>Burkholderiaceae</taxon>
        <taxon>Paraburkholderia</taxon>
    </lineage>
</organism>
<keyword evidence="3" id="KW-1185">Reference proteome</keyword>
<dbReference type="Proteomes" id="UP000199548">
    <property type="component" value="Unassembled WGS sequence"/>
</dbReference>
<protein>
    <recommendedName>
        <fullName evidence="4">Signal peptide transmembrane protein</fullName>
    </recommendedName>
</protein>
<sequence>MPILIVLIVLIALIYGAVWSFEKLAVLYGYGVAIGVAVVAAALLIAAIAWWWRRRRDVAPNIRDGDWTHELKGGWGEVRLAAGKRLCNLQVDGVQGAYIFADLESATAQRDAQRGWQVELKVKDAKRPVWSLPLGDERHAKQWARIFMLAIQQKL</sequence>
<keyword evidence="1" id="KW-0812">Transmembrane</keyword>
<evidence type="ECO:0000313" key="2">
    <source>
        <dbReference type="EMBL" id="SFJ79676.1"/>
    </source>
</evidence>
<reference evidence="2 3" key="1">
    <citation type="submission" date="2016-10" db="EMBL/GenBank/DDBJ databases">
        <authorList>
            <person name="de Groot N.N."/>
        </authorList>
    </citation>
    <scope>NUCLEOTIDE SEQUENCE [LARGE SCALE GENOMIC DNA]</scope>
    <source>
        <strain evidence="2 3">LMG 23650</strain>
    </source>
</reference>
<feature type="transmembrane region" description="Helical" evidence="1">
    <location>
        <begin position="30"/>
        <end position="52"/>
    </location>
</feature>
<dbReference type="AlphaFoldDB" id="A0A1I3UCS7"/>
<keyword evidence="1" id="KW-1133">Transmembrane helix</keyword>
<keyword evidence="1" id="KW-0472">Membrane</keyword>
<accession>A0A1I3UCS7</accession>
<evidence type="ECO:0000256" key="1">
    <source>
        <dbReference type="SAM" id="Phobius"/>
    </source>
</evidence>
<dbReference type="RefSeq" id="WP_091019167.1">
    <property type="nucleotide sequence ID" value="NZ_CP041745.1"/>
</dbReference>